<dbReference type="AlphaFoldDB" id="A0AAW8Q1D8"/>
<evidence type="ECO:0000313" key="1">
    <source>
        <dbReference type="EMBL" id="MDS1821479.1"/>
    </source>
</evidence>
<organism evidence="1 2">
    <name type="scientific">Vibrio parahaemolyticus</name>
    <dbReference type="NCBI Taxonomy" id="670"/>
    <lineage>
        <taxon>Bacteria</taxon>
        <taxon>Pseudomonadati</taxon>
        <taxon>Pseudomonadota</taxon>
        <taxon>Gammaproteobacteria</taxon>
        <taxon>Vibrionales</taxon>
        <taxon>Vibrionaceae</taxon>
        <taxon>Vibrio</taxon>
    </lineage>
</organism>
<dbReference type="EMBL" id="JAUHGG010000003">
    <property type="protein sequence ID" value="MDS1821479.1"/>
    <property type="molecule type" value="Genomic_DNA"/>
</dbReference>
<evidence type="ECO:0000313" key="2">
    <source>
        <dbReference type="Proteomes" id="UP001253193"/>
    </source>
</evidence>
<accession>A0AAW8Q1D8</accession>
<proteinExistence type="predicted"/>
<gene>
    <name evidence="1" type="ORF">QX249_12475</name>
</gene>
<protein>
    <submittedName>
        <fullName evidence="1">Uncharacterized protein</fullName>
    </submittedName>
</protein>
<comment type="caution">
    <text evidence="1">The sequence shown here is derived from an EMBL/GenBank/DDBJ whole genome shotgun (WGS) entry which is preliminary data.</text>
</comment>
<sequence>MKPISLELELSDRTKPTVVVIPNGNSMKFMSEVPLKYRKSEKPSISYTFETEKKILNPVGYAIDRINRMVEFNPSIKAIIIDNTRHEMTDDYITPTNLEDIHFINGYPLSDGETVVVSVLSVDGFSVHAYERSYSDIVSGNLPPLEHKKISVPVKKDENGNPRFTRNLKINEILFKSGIGHCSALREFTECLNNNKPQVVSLANLAKSRGMESINGDMLLELIGSIKVSKDTPDDAYEYALCTKKSKHKDVEFNVEDLISLLG</sequence>
<reference evidence="1" key="1">
    <citation type="submission" date="2023-06" db="EMBL/GenBank/DDBJ databases">
        <title>Genomic Diversity of Vibrio spp. and Metagenomic Analysis of Pathogens in Florida Gulf Coastal Waters Following Hurricane Ian.</title>
        <authorList>
            <person name="Brumfield K.D."/>
        </authorList>
    </citation>
    <scope>NUCLEOTIDE SEQUENCE</scope>
    <source>
        <strain evidence="1">WBS2B-138</strain>
    </source>
</reference>
<dbReference type="Proteomes" id="UP001253193">
    <property type="component" value="Unassembled WGS sequence"/>
</dbReference>
<dbReference type="RefSeq" id="WP_311020372.1">
    <property type="nucleotide sequence ID" value="NZ_JAUHGG010000003.1"/>
</dbReference>
<name>A0AAW8Q1D8_VIBPH</name>